<sequence>MPENLITHSKLARIQICTSARLAPAAVGTVSARAHLVGERARPYHSITCHDKSSIYFNKPGRPGRRRYTSGRRGAGRARGRGNELEACEERKGITIFHELTMAMFKVRPGRPPDHCRVAPDRRTVRRLILDGLWTKVTCIYRVAALGHNLLHSPVSNWQHLDLKPYMLVQESHEIFKPFEDFPYFDGVMSENAQTRPSDCRSPGGREGPPCSGCREQRPPNDRCLQRIARCDYSPSLCLILVALVGLHFTPVGI</sequence>
<dbReference type="Proteomes" id="UP000299102">
    <property type="component" value="Unassembled WGS sequence"/>
</dbReference>
<feature type="region of interest" description="Disordered" evidence="1">
    <location>
        <begin position="194"/>
        <end position="218"/>
    </location>
</feature>
<gene>
    <name evidence="2" type="ORF">EVAR_22070_1</name>
</gene>
<feature type="compositionally biased region" description="Basic residues" evidence="1">
    <location>
        <begin position="62"/>
        <end position="80"/>
    </location>
</feature>
<reference evidence="2 3" key="1">
    <citation type="journal article" date="2019" name="Commun. Biol.">
        <title>The bagworm genome reveals a unique fibroin gene that provides high tensile strength.</title>
        <authorList>
            <person name="Kono N."/>
            <person name="Nakamura H."/>
            <person name="Ohtoshi R."/>
            <person name="Tomita M."/>
            <person name="Numata K."/>
            <person name="Arakawa K."/>
        </authorList>
    </citation>
    <scope>NUCLEOTIDE SEQUENCE [LARGE SCALE GENOMIC DNA]</scope>
</reference>
<evidence type="ECO:0000313" key="2">
    <source>
        <dbReference type="EMBL" id="GBP29458.1"/>
    </source>
</evidence>
<organism evidence="2 3">
    <name type="scientific">Eumeta variegata</name>
    <name type="common">Bagworm moth</name>
    <name type="synonym">Eumeta japonica</name>
    <dbReference type="NCBI Taxonomy" id="151549"/>
    <lineage>
        <taxon>Eukaryota</taxon>
        <taxon>Metazoa</taxon>
        <taxon>Ecdysozoa</taxon>
        <taxon>Arthropoda</taxon>
        <taxon>Hexapoda</taxon>
        <taxon>Insecta</taxon>
        <taxon>Pterygota</taxon>
        <taxon>Neoptera</taxon>
        <taxon>Endopterygota</taxon>
        <taxon>Lepidoptera</taxon>
        <taxon>Glossata</taxon>
        <taxon>Ditrysia</taxon>
        <taxon>Tineoidea</taxon>
        <taxon>Psychidae</taxon>
        <taxon>Oiketicinae</taxon>
        <taxon>Eumeta</taxon>
    </lineage>
</organism>
<evidence type="ECO:0000256" key="1">
    <source>
        <dbReference type="SAM" id="MobiDB-lite"/>
    </source>
</evidence>
<keyword evidence="3" id="KW-1185">Reference proteome</keyword>
<dbReference type="EMBL" id="BGZK01000220">
    <property type="protein sequence ID" value="GBP29458.1"/>
    <property type="molecule type" value="Genomic_DNA"/>
</dbReference>
<accession>A0A4C1USN4</accession>
<comment type="caution">
    <text evidence="2">The sequence shown here is derived from an EMBL/GenBank/DDBJ whole genome shotgun (WGS) entry which is preliminary data.</text>
</comment>
<name>A0A4C1USN4_EUMVA</name>
<protein>
    <submittedName>
        <fullName evidence="2">Uncharacterized protein</fullName>
    </submittedName>
</protein>
<evidence type="ECO:0000313" key="3">
    <source>
        <dbReference type="Proteomes" id="UP000299102"/>
    </source>
</evidence>
<feature type="region of interest" description="Disordered" evidence="1">
    <location>
        <begin position="60"/>
        <end position="82"/>
    </location>
</feature>
<proteinExistence type="predicted"/>
<dbReference type="AlphaFoldDB" id="A0A4C1USN4"/>